<dbReference type="PANTHER" id="PTHR37827:SF1">
    <property type="entry name" value="HNH DOMAIN-CONTAINING PROTEIN"/>
    <property type="match status" value="1"/>
</dbReference>
<evidence type="ECO:0008006" key="3">
    <source>
        <dbReference type="Google" id="ProtNLM"/>
    </source>
</evidence>
<reference evidence="2" key="1">
    <citation type="submission" date="2024-06" db="EMBL/GenBank/DDBJ databases">
        <title>Multi-omics analyses provide insights into the biosynthesis of the anticancer antibiotic pleurotin in Hohenbuehelia grisea.</title>
        <authorList>
            <person name="Weaver J.A."/>
            <person name="Alberti F."/>
        </authorList>
    </citation>
    <scope>NUCLEOTIDE SEQUENCE [LARGE SCALE GENOMIC DNA]</scope>
    <source>
        <strain evidence="2">T-177</strain>
    </source>
</reference>
<evidence type="ECO:0000313" key="2">
    <source>
        <dbReference type="Proteomes" id="UP001556367"/>
    </source>
</evidence>
<dbReference type="PANTHER" id="PTHR37827">
    <property type="entry name" value="TUDOR DOMAIN-CONTAINING PROTEIN"/>
    <property type="match status" value="1"/>
</dbReference>
<proteinExistence type="predicted"/>
<protein>
    <recommendedName>
        <fullName evidence="3">HNH domain-containing protein</fullName>
    </recommendedName>
</protein>
<organism evidence="1 2">
    <name type="scientific">Hohenbuehelia grisea</name>
    <dbReference type="NCBI Taxonomy" id="104357"/>
    <lineage>
        <taxon>Eukaryota</taxon>
        <taxon>Fungi</taxon>
        <taxon>Dikarya</taxon>
        <taxon>Basidiomycota</taxon>
        <taxon>Agaricomycotina</taxon>
        <taxon>Agaricomycetes</taxon>
        <taxon>Agaricomycetidae</taxon>
        <taxon>Agaricales</taxon>
        <taxon>Pleurotineae</taxon>
        <taxon>Pleurotaceae</taxon>
        <taxon>Hohenbuehelia</taxon>
    </lineage>
</organism>
<sequence>MSMSSPQFVLFQDCLARRILSLPAFQSNELESSSSASSSDSSSNDLSEFVDFLANEAWPNLPPIFHTLTHDTHLPTTFDADLDSSDAPFLSATPVAFVDTMIAYGLSEDEDAAYAFLRRVLHAYVADAMTPPPAPSSTRTRECEICEREVPLTYHHLIPRATHAKVLKRKLHPEHQLNSVAWICRPCHNVVHHVASNDELAQSFYTVDLLLEREDVQKWRRYAAKQRFGVRRG</sequence>
<comment type="caution">
    <text evidence="1">The sequence shown here is derived from an EMBL/GenBank/DDBJ whole genome shotgun (WGS) entry which is preliminary data.</text>
</comment>
<dbReference type="EMBL" id="JASNQZ010000014">
    <property type="protein sequence ID" value="KAL0947915.1"/>
    <property type="molecule type" value="Genomic_DNA"/>
</dbReference>
<accession>A0ABR3IX23</accession>
<name>A0ABR3IX23_9AGAR</name>
<gene>
    <name evidence="1" type="ORF">HGRIS_010549</name>
</gene>
<dbReference type="Proteomes" id="UP001556367">
    <property type="component" value="Unassembled WGS sequence"/>
</dbReference>
<keyword evidence="2" id="KW-1185">Reference proteome</keyword>
<evidence type="ECO:0000313" key="1">
    <source>
        <dbReference type="EMBL" id="KAL0947915.1"/>
    </source>
</evidence>